<name>A0AC60P324_IXOPE</name>
<sequence length="174" mass="19496">MPARILGNRRSPKRAWKAAEEGDEAASVIPAVKGGAVRRTRLSIRPRRNNDSRAKAPSKNRRCSQHRLSGGEFKGRHPALLYHHTAAVNGPTSRERRCHQPDTRPAGKAPSSRWSTGLAEERCPQISTEDIQRSKESRDVKCRKIPRVKTSTASQEIQRIKAAHSGCFFAPWIF</sequence>
<comment type="caution">
    <text evidence="1">The sequence shown here is derived from an EMBL/GenBank/DDBJ whole genome shotgun (WGS) entry which is preliminary data.</text>
</comment>
<gene>
    <name evidence="1" type="ORF">HPB47_009077</name>
</gene>
<evidence type="ECO:0000313" key="2">
    <source>
        <dbReference type="Proteomes" id="UP000805193"/>
    </source>
</evidence>
<organism evidence="1 2">
    <name type="scientific">Ixodes persulcatus</name>
    <name type="common">Taiga tick</name>
    <dbReference type="NCBI Taxonomy" id="34615"/>
    <lineage>
        <taxon>Eukaryota</taxon>
        <taxon>Metazoa</taxon>
        <taxon>Ecdysozoa</taxon>
        <taxon>Arthropoda</taxon>
        <taxon>Chelicerata</taxon>
        <taxon>Arachnida</taxon>
        <taxon>Acari</taxon>
        <taxon>Parasitiformes</taxon>
        <taxon>Ixodida</taxon>
        <taxon>Ixodoidea</taxon>
        <taxon>Ixodidae</taxon>
        <taxon>Ixodinae</taxon>
        <taxon>Ixodes</taxon>
    </lineage>
</organism>
<dbReference type="EMBL" id="JABSTQ010011234">
    <property type="protein sequence ID" value="KAG0413779.1"/>
    <property type="molecule type" value="Genomic_DNA"/>
</dbReference>
<proteinExistence type="predicted"/>
<protein>
    <submittedName>
        <fullName evidence="1">Uncharacterized protein</fullName>
    </submittedName>
</protein>
<keyword evidence="2" id="KW-1185">Reference proteome</keyword>
<evidence type="ECO:0000313" key="1">
    <source>
        <dbReference type="EMBL" id="KAG0413779.1"/>
    </source>
</evidence>
<accession>A0AC60P324</accession>
<reference evidence="1 2" key="1">
    <citation type="journal article" date="2020" name="Cell">
        <title>Large-Scale Comparative Analyses of Tick Genomes Elucidate Their Genetic Diversity and Vector Capacities.</title>
        <authorList>
            <consortium name="Tick Genome and Microbiome Consortium (TIGMIC)"/>
            <person name="Jia N."/>
            <person name="Wang J."/>
            <person name="Shi W."/>
            <person name="Du L."/>
            <person name="Sun Y."/>
            <person name="Zhan W."/>
            <person name="Jiang J.F."/>
            <person name="Wang Q."/>
            <person name="Zhang B."/>
            <person name="Ji P."/>
            <person name="Bell-Sakyi L."/>
            <person name="Cui X.M."/>
            <person name="Yuan T.T."/>
            <person name="Jiang B.G."/>
            <person name="Yang W.F."/>
            <person name="Lam T.T."/>
            <person name="Chang Q.C."/>
            <person name="Ding S.J."/>
            <person name="Wang X.J."/>
            <person name="Zhu J.G."/>
            <person name="Ruan X.D."/>
            <person name="Zhao L."/>
            <person name="Wei J.T."/>
            <person name="Ye R.Z."/>
            <person name="Que T.C."/>
            <person name="Du C.H."/>
            <person name="Zhou Y.H."/>
            <person name="Cheng J.X."/>
            <person name="Dai P.F."/>
            <person name="Guo W.B."/>
            <person name="Han X.H."/>
            <person name="Huang E.J."/>
            <person name="Li L.F."/>
            <person name="Wei W."/>
            <person name="Gao Y.C."/>
            <person name="Liu J.Z."/>
            <person name="Shao H.Z."/>
            <person name="Wang X."/>
            <person name="Wang C.C."/>
            <person name="Yang T.C."/>
            <person name="Huo Q.B."/>
            <person name="Li W."/>
            <person name="Chen H.Y."/>
            <person name="Chen S.E."/>
            <person name="Zhou L.G."/>
            <person name="Ni X.B."/>
            <person name="Tian J.H."/>
            <person name="Sheng Y."/>
            <person name="Liu T."/>
            <person name="Pan Y.S."/>
            <person name="Xia L.Y."/>
            <person name="Li J."/>
            <person name="Zhao F."/>
            <person name="Cao W.C."/>
        </authorList>
    </citation>
    <scope>NUCLEOTIDE SEQUENCE [LARGE SCALE GENOMIC DNA]</scope>
    <source>
        <strain evidence="1">Iper-2018</strain>
    </source>
</reference>
<dbReference type="Proteomes" id="UP000805193">
    <property type="component" value="Unassembled WGS sequence"/>
</dbReference>